<keyword evidence="3" id="KW-1185">Reference proteome</keyword>
<gene>
    <name evidence="2" type="ORF">COR51_23495</name>
</gene>
<feature type="compositionally biased region" description="Gly residues" evidence="1">
    <location>
        <begin position="23"/>
        <end position="34"/>
    </location>
</feature>
<proteinExistence type="predicted"/>
<name>A0ABX5D9S7_9VIBR</name>
<dbReference type="RefSeq" id="WP_096443822.1">
    <property type="nucleotide sequence ID" value="NZ_NWTN01000025.1"/>
</dbReference>
<dbReference type="PROSITE" id="PS51257">
    <property type="entry name" value="PROKAR_LIPOPROTEIN"/>
    <property type="match status" value="1"/>
</dbReference>
<dbReference type="EMBL" id="NWTN01000025">
    <property type="protein sequence ID" value="PRQ65225.1"/>
    <property type="molecule type" value="Genomic_DNA"/>
</dbReference>
<sequence>MNTKYITLLIAFGTLTACGGGGGGGGDSSGGGSTGNTTEAAPEPIPAPVTVSVSRTMGDLSIPDTLDYKPIEDYSLDIDASNDVTGRAFASVYTEYEDDGSGVLTPVYDSKIASTSLNNGSAQIDFSAAEHVDAFLVEIWTYDGNPPAQKLVSASSNNLAW</sequence>
<reference evidence="2 3" key="1">
    <citation type="submission" date="2018-03" db="EMBL/GenBank/DDBJ databases">
        <title>Genetic Diversity and Phenotypic Plasticity of AHL Mediated Quorum Sensing in Environmental Strains of Vibrio mediterranei.</title>
        <authorList>
            <person name="Lantoine F."/>
            <person name="Vouve F."/>
        </authorList>
    </citation>
    <scope>NUCLEOTIDE SEQUENCE [LARGE SCALE GENOMIC DNA]</scope>
    <source>
        <strain evidence="2 3">17LN0615E</strain>
    </source>
</reference>
<evidence type="ECO:0000256" key="1">
    <source>
        <dbReference type="SAM" id="MobiDB-lite"/>
    </source>
</evidence>
<comment type="caution">
    <text evidence="2">The sequence shown here is derived from an EMBL/GenBank/DDBJ whole genome shotgun (WGS) entry which is preliminary data.</text>
</comment>
<dbReference type="Proteomes" id="UP000238163">
    <property type="component" value="Unassembled WGS sequence"/>
</dbReference>
<accession>A0ABX5D9S7</accession>
<evidence type="ECO:0000313" key="3">
    <source>
        <dbReference type="Proteomes" id="UP000238163"/>
    </source>
</evidence>
<protein>
    <submittedName>
        <fullName evidence="2">Uncharacterized protein</fullName>
    </submittedName>
</protein>
<organism evidence="2 3">
    <name type="scientific">Vibrio mediterranei</name>
    <dbReference type="NCBI Taxonomy" id="689"/>
    <lineage>
        <taxon>Bacteria</taxon>
        <taxon>Pseudomonadati</taxon>
        <taxon>Pseudomonadota</taxon>
        <taxon>Gammaproteobacteria</taxon>
        <taxon>Vibrionales</taxon>
        <taxon>Vibrionaceae</taxon>
        <taxon>Vibrio</taxon>
    </lineage>
</organism>
<evidence type="ECO:0000313" key="2">
    <source>
        <dbReference type="EMBL" id="PRQ65225.1"/>
    </source>
</evidence>
<feature type="region of interest" description="Disordered" evidence="1">
    <location>
        <begin position="23"/>
        <end position="45"/>
    </location>
</feature>